<keyword evidence="3" id="KW-1185">Reference proteome</keyword>
<protein>
    <submittedName>
        <fullName evidence="2">DUF5333 domain-containing protein</fullName>
    </submittedName>
</protein>
<evidence type="ECO:0000313" key="2">
    <source>
        <dbReference type="EMBL" id="WCR07383.1"/>
    </source>
</evidence>
<dbReference type="Pfam" id="PF17267">
    <property type="entry name" value="DUF5333"/>
    <property type="match status" value="1"/>
</dbReference>
<dbReference type="InterPro" id="IPR020349">
    <property type="entry name" value="Uncharacterised_14.7kDa"/>
</dbReference>
<dbReference type="Proteomes" id="UP001219349">
    <property type="component" value="Chromosome"/>
</dbReference>
<sequence>MKNLIPTLLGAAILTGATLSAGPALALEPLSQEKYVNDRLIAARIADRIRRECPGYGARMIYAFNEARALKRYARDKGYSEAQIDAFLDSKEDRRRIYAVAEDYLTGKGAKLGDTQSFCTVGQQEFANNSYIATFLVAR</sequence>
<keyword evidence="1" id="KW-0732">Signal</keyword>
<evidence type="ECO:0000313" key="3">
    <source>
        <dbReference type="Proteomes" id="UP001219349"/>
    </source>
</evidence>
<feature type="chain" id="PRO_5045897788" evidence="1">
    <location>
        <begin position="27"/>
        <end position="139"/>
    </location>
</feature>
<evidence type="ECO:0000256" key="1">
    <source>
        <dbReference type="SAM" id="SignalP"/>
    </source>
</evidence>
<dbReference type="EMBL" id="CP067136">
    <property type="protein sequence ID" value="WCR07383.1"/>
    <property type="molecule type" value="Genomic_DNA"/>
</dbReference>
<feature type="signal peptide" evidence="1">
    <location>
        <begin position="1"/>
        <end position="26"/>
    </location>
</feature>
<proteinExistence type="predicted"/>
<reference evidence="2 3" key="1">
    <citation type="submission" date="2021-01" db="EMBL/GenBank/DDBJ databases">
        <title>Biogeographic distribution of Paracoccus.</title>
        <authorList>
            <person name="Hollensteiner J."/>
            <person name="Leineberger J."/>
            <person name="Brinkhoff T."/>
            <person name="Daniel R."/>
        </authorList>
    </citation>
    <scope>NUCLEOTIDE SEQUENCE [LARGE SCALE GENOMIC DNA]</scope>
    <source>
        <strain evidence="2 3">KCTC 22803</strain>
    </source>
</reference>
<gene>
    <name evidence="2" type="ORF">JHX87_00560</name>
</gene>
<organism evidence="2 3">
    <name type="scientific">Paracoccus fistulariae</name>
    <dbReference type="NCBI Taxonomy" id="658446"/>
    <lineage>
        <taxon>Bacteria</taxon>
        <taxon>Pseudomonadati</taxon>
        <taxon>Pseudomonadota</taxon>
        <taxon>Alphaproteobacteria</taxon>
        <taxon>Rhodobacterales</taxon>
        <taxon>Paracoccaceae</taxon>
        <taxon>Paracoccus</taxon>
    </lineage>
</organism>
<name>A0ABY7SKC3_9RHOB</name>
<accession>A0ABY7SKC3</accession>
<dbReference type="RefSeq" id="WP_271884369.1">
    <property type="nucleotide sequence ID" value="NZ_CP067136.1"/>
</dbReference>